<comment type="function">
    <text evidence="9">Part of the twin-arginine translocation (Tat) system that transports large folded proteins containing a characteristic twin-arginine motif in their signal peptide across membranes. Together with TatC, TatB is part of a receptor directly interacting with Tat signal peptides. TatB may form an oligomeric binding site that transiently accommodates folded Tat precursor proteins before their translocation.</text>
</comment>
<feature type="region of interest" description="Disordered" evidence="10">
    <location>
        <begin position="194"/>
        <end position="214"/>
    </location>
</feature>
<dbReference type="InterPro" id="IPR003369">
    <property type="entry name" value="TatA/B/E"/>
</dbReference>
<sequence>MFDFAWSEIALIGAVALVVIGPKDLPVALRGLAGFVKKARRMAGEFQSHFDEMVREADLGDVRDQVRDLKNLNVRGRIIKALDDDGGLSRAVQRPASLTEYALPPGPRALDRGGPASVSRSVAEESAGAAPWSAVDHGIPDSLHASVSDDAVEAAPPELPPGIVRRILNEQPRLLPPAILPPVRVLHGRHVVRPTPLGGVTRGTEPSSSAGQQA</sequence>
<evidence type="ECO:0000256" key="2">
    <source>
        <dbReference type="ARBA" id="ARBA00022448"/>
    </source>
</evidence>
<evidence type="ECO:0000256" key="8">
    <source>
        <dbReference type="ARBA" id="ARBA00023136"/>
    </source>
</evidence>
<reference evidence="11 12" key="1">
    <citation type="submission" date="2021-03" db="EMBL/GenBank/DDBJ databases">
        <title>The complete genome sequence of Acetobacter suratthaniensis TBRC 1719.</title>
        <authorList>
            <person name="Charoenyingcharoen P."/>
            <person name="Yukphan P."/>
        </authorList>
    </citation>
    <scope>NUCLEOTIDE SEQUENCE [LARGE SCALE GENOMIC DNA]</scope>
    <source>
        <strain evidence="11 12">TBRC 1719</strain>
    </source>
</reference>
<evidence type="ECO:0000256" key="5">
    <source>
        <dbReference type="ARBA" id="ARBA00022927"/>
    </source>
</evidence>
<dbReference type="Pfam" id="PF02416">
    <property type="entry name" value="TatA_B_E"/>
    <property type="match status" value="1"/>
</dbReference>
<dbReference type="PANTHER" id="PTHR33162">
    <property type="entry name" value="SEC-INDEPENDENT PROTEIN TRANSLOCASE PROTEIN TATA, CHLOROPLASTIC"/>
    <property type="match status" value="1"/>
</dbReference>
<dbReference type="HAMAP" id="MF_00237">
    <property type="entry name" value="TatB"/>
    <property type="match status" value="1"/>
</dbReference>
<keyword evidence="8 9" id="KW-0472">Membrane</keyword>
<dbReference type="PANTHER" id="PTHR33162:SF1">
    <property type="entry name" value="SEC-INDEPENDENT PROTEIN TRANSLOCASE PROTEIN TATA, CHLOROPLASTIC"/>
    <property type="match status" value="1"/>
</dbReference>
<keyword evidence="7 9" id="KW-0811">Translocation</keyword>
<evidence type="ECO:0000256" key="4">
    <source>
        <dbReference type="ARBA" id="ARBA00022692"/>
    </source>
</evidence>
<protein>
    <recommendedName>
        <fullName evidence="9">Sec-independent protein translocase protein TatB</fullName>
    </recommendedName>
</protein>
<gene>
    <name evidence="9 11" type="primary">tatB</name>
    <name evidence="11" type="ORF">J2D75_05030</name>
</gene>
<evidence type="ECO:0000256" key="6">
    <source>
        <dbReference type="ARBA" id="ARBA00022989"/>
    </source>
</evidence>
<comment type="subunit">
    <text evidence="9">The Tat system comprises two distinct complexes: a TatABC complex, containing multiple copies of TatA, TatB and TatC subunits, and a separate TatA complex, containing only TatA subunits. Substrates initially bind to the TatABC complex, which probably triggers association of the separate TatA complex to form the active translocon.</text>
</comment>
<feature type="compositionally biased region" description="Low complexity" evidence="10">
    <location>
        <begin position="116"/>
        <end position="130"/>
    </location>
</feature>
<proteinExistence type="inferred from homology"/>
<name>A0ABS3LL97_9PROT</name>
<feature type="region of interest" description="Disordered" evidence="10">
    <location>
        <begin position="102"/>
        <end position="135"/>
    </location>
</feature>
<evidence type="ECO:0000256" key="7">
    <source>
        <dbReference type="ARBA" id="ARBA00023010"/>
    </source>
</evidence>
<comment type="similarity">
    <text evidence="9">Belongs to the TatB family.</text>
</comment>
<keyword evidence="3 9" id="KW-1003">Cell membrane</keyword>
<accession>A0ABS3LL97</accession>
<comment type="subcellular location">
    <subcellularLocation>
        <location evidence="9">Cell membrane</location>
        <topology evidence="9">Single-pass membrane protein</topology>
    </subcellularLocation>
    <subcellularLocation>
        <location evidence="1">Membrane</location>
        <topology evidence="1">Single-pass membrane protein</topology>
    </subcellularLocation>
</comment>
<keyword evidence="5 9" id="KW-0653">Protein transport</keyword>
<evidence type="ECO:0000313" key="11">
    <source>
        <dbReference type="EMBL" id="MBO1327841.1"/>
    </source>
</evidence>
<evidence type="ECO:0000256" key="10">
    <source>
        <dbReference type="SAM" id="MobiDB-lite"/>
    </source>
</evidence>
<dbReference type="NCBIfam" id="TIGR01410">
    <property type="entry name" value="tatB"/>
    <property type="match status" value="1"/>
</dbReference>
<dbReference type="PRINTS" id="PR01506">
    <property type="entry name" value="TATBPROTEIN"/>
</dbReference>
<comment type="caution">
    <text evidence="11">The sequence shown here is derived from an EMBL/GenBank/DDBJ whole genome shotgun (WGS) entry which is preliminary data.</text>
</comment>
<evidence type="ECO:0000256" key="1">
    <source>
        <dbReference type="ARBA" id="ARBA00004167"/>
    </source>
</evidence>
<keyword evidence="4 9" id="KW-0812">Transmembrane</keyword>
<keyword evidence="2 9" id="KW-0813">Transport</keyword>
<dbReference type="EMBL" id="JAFVMG010000003">
    <property type="protein sequence ID" value="MBO1327841.1"/>
    <property type="molecule type" value="Genomic_DNA"/>
</dbReference>
<dbReference type="Gene3D" id="1.20.5.3310">
    <property type="match status" value="1"/>
</dbReference>
<keyword evidence="12" id="KW-1185">Reference proteome</keyword>
<evidence type="ECO:0000313" key="12">
    <source>
        <dbReference type="Proteomes" id="UP000664399"/>
    </source>
</evidence>
<feature type="compositionally biased region" description="Polar residues" evidence="10">
    <location>
        <begin position="204"/>
        <end position="214"/>
    </location>
</feature>
<evidence type="ECO:0000256" key="3">
    <source>
        <dbReference type="ARBA" id="ARBA00022475"/>
    </source>
</evidence>
<organism evidence="11 12">
    <name type="scientific">Acetobacter suratthaniensis</name>
    <dbReference type="NCBI Taxonomy" id="1502841"/>
    <lineage>
        <taxon>Bacteria</taxon>
        <taxon>Pseudomonadati</taxon>
        <taxon>Pseudomonadota</taxon>
        <taxon>Alphaproteobacteria</taxon>
        <taxon>Acetobacterales</taxon>
        <taxon>Acetobacteraceae</taxon>
        <taxon>Acetobacter</taxon>
    </lineage>
</organism>
<evidence type="ECO:0000256" key="9">
    <source>
        <dbReference type="HAMAP-Rule" id="MF_00237"/>
    </source>
</evidence>
<dbReference type="Proteomes" id="UP000664399">
    <property type="component" value="Unassembled WGS sequence"/>
</dbReference>
<keyword evidence="6 9" id="KW-1133">Transmembrane helix</keyword>
<dbReference type="InterPro" id="IPR018448">
    <property type="entry name" value="TatB"/>
</dbReference>
<dbReference type="RefSeq" id="WP_207853468.1">
    <property type="nucleotide sequence ID" value="NZ_JAFVMG010000003.1"/>
</dbReference>